<proteinExistence type="inferred from homology"/>
<name>A0A4U1JEI1_9BACT</name>
<evidence type="ECO:0000256" key="10">
    <source>
        <dbReference type="SAM" id="Coils"/>
    </source>
</evidence>
<gene>
    <name evidence="12" type="primary">recN</name>
    <name evidence="12" type="ORF">E8A74_13045</name>
</gene>
<dbReference type="InterPro" id="IPR004604">
    <property type="entry name" value="DNA_recomb/repair_RecN"/>
</dbReference>
<dbReference type="GO" id="GO:0005524">
    <property type="term" value="F:ATP binding"/>
    <property type="evidence" value="ECO:0007669"/>
    <property type="project" value="UniProtKB-KW"/>
</dbReference>
<evidence type="ECO:0000256" key="1">
    <source>
        <dbReference type="ARBA" id="ARBA00003618"/>
    </source>
</evidence>
<protein>
    <recommendedName>
        <fullName evidence="3 9">DNA repair protein RecN</fullName>
    </recommendedName>
    <alternativeName>
        <fullName evidence="8 9">Recombination protein N</fullName>
    </alternativeName>
</protein>
<dbReference type="NCBIfam" id="TIGR00634">
    <property type="entry name" value="recN"/>
    <property type="match status" value="1"/>
</dbReference>
<keyword evidence="7 9" id="KW-0234">DNA repair</keyword>
<evidence type="ECO:0000256" key="3">
    <source>
        <dbReference type="ARBA" id="ARBA00021315"/>
    </source>
</evidence>
<dbReference type="InterPro" id="IPR027417">
    <property type="entry name" value="P-loop_NTPase"/>
</dbReference>
<evidence type="ECO:0000256" key="2">
    <source>
        <dbReference type="ARBA" id="ARBA00009441"/>
    </source>
</evidence>
<dbReference type="PIRSF" id="PIRSF003128">
    <property type="entry name" value="RecN"/>
    <property type="match status" value="1"/>
</dbReference>
<evidence type="ECO:0000256" key="5">
    <source>
        <dbReference type="ARBA" id="ARBA00022763"/>
    </source>
</evidence>
<evidence type="ECO:0000256" key="8">
    <source>
        <dbReference type="ARBA" id="ARBA00033408"/>
    </source>
</evidence>
<sequence>MLVALRVKNFVLMDSLELRLEPGFNVLTGETGAGKSIVVGALSLVLGGRGNAEQVRPGADEAEVEALFDVTGSEQLATALDAAGVSSGGELVIRRVVQQNGRSRAYLNGRLCTAGELQALASELCDVASQHESVALTDPSTHLGYLDRFGRLSTTREALAAEVEKLEKVVAEIREVREAERGRVEREAFLGFQLQGIDTVSPQPGELEELAAERQRLRHAGRLRELTEHAAARLDQGEHAICDELAKLSKDLRAAADLDPSLEATANTLDGLFSELREIAREVDRYAERAEANPSRLSEIEDRMYRLEGLLRQHGPTIDDVIAARSRIATELEGLGNVETKLEALEHERDRLLRVAGDRARQLSQKRREAGEKLGASIGGELADLGMGGARVIVDVAPLSGERSELVVDGARLGRDGIDRVEFLIAPNKGIEPRPLRKIASGGELSRALLALKRTLAESGPAGLYVFDEVDAGVGGVVADKIGRAIADVARHHQVLCITHLATIAAFADAHFVVSKQVDGPITKSTVKRVEGKDRVAEVARMLAGAKVGPSALKAASEMLDEAKARSAAVVASPKRGAKGRAS</sequence>
<reference evidence="12 13" key="1">
    <citation type="submission" date="2019-04" db="EMBL/GenBank/DDBJ databases">
        <authorList>
            <person name="Li Y."/>
            <person name="Wang J."/>
        </authorList>
    </citation>
    <scope>NUCLEOTIDE SEQUENCE [LARGE SCALE GENOMIC DNA]</scope>
    <source>
        <strain evidence="12 13">DSM 14668</strain>
    </source>
</reference>
<organism evidence="12 13">
    <name type="scientific">Polyangium fumosum</name>
    <dbReference type="NCBI Taxonomy" id="889272"/>
    <lineage>
        <taxon>Bacteria</taxon>
        <taxon>Pseudomonadati</taxon>
        <taxon>Myxococcota</taxon>
        <taxon>Polyangia</taxon>
        <taxon>Polyangiales</taxon>
        <taxon>Polyangiaceae</taxon>
        <taxon>Polyangium</taxon>
    </lineage>
</organism>
<dbReference type="SUPFAM" id="SSF52540">
    <property type="entry name" value="P-loop containing nucleoside triphosphate hydrolases"/>
    <property type="match status" value="1"/>
</dbReference>
<comment type="caution">
    <text evidence="12">The sequence shown here is derived from an EMBL/GenBank/DDBJ whole genome shotgun (WGS) entry which is preliminary data.</text>
</comment>
<dbReference type="InterPro" id="IPR003395">
    <property type="entry name" value="RecF/RecN/SMC_N"/>
</dbReference>
<dbReference type="FunFam" id="3.40.50.300:FF:000319">
    <property type="entry name" value="DNA repair protein RecN"/>
    <property type="match status" value="1"/>
</dbReference>
<evidence type="ECO:0000256" key="6">
    <source>
        <dbReference type="ARBA" id="ARBA00022840"/>
    </source>
</evidence>
<dbReference type="PANTHER" id="PTHR11059:SF0">
    <property type="entry name" value="DNA REPAIR PROTEIN RECN"/>
    <property type="match status" value="1"/>
</dbReference>
<keyword evidence="13" id="KW-1185">Reference proteome</keyword>
<dbReference type="OrthoDB" id="9806954at2"/>
<dbReference type="Gene3D" id="3.40.50.300">
    <property type="entry name" value="P-loop containing nucleotide triphosphate hydrolases"/>
    <property type="match status" value="2"/>
</dbReference>
<dbReference type="GO" id="GO:0006281">
    <property type="term" value="P:DNA repair"/>
    <property type="evidence" value="ECO:0007669"/>
    <property type="project" value="UniProtKB-KW"/>
</dbReference>
<keyword evidence="5 9" id="KW-0227">DNA damage</keyword>
<dbReference type="GO" id="GO:0009432">
    <property type="term" value="P:SOS response"/>
    <property type="evidence" value="ECO:0007669"/>
    <property type="project" value="TreeGrafter"/>
</dbReference>
<dbReference type="Pfam" id="PF02463">
    <property type="entry name" value="SMC_N"/>
    <property type="match status" value="1"/>
</dbReference>
<keyword evidence="6" id="KW-0067">ATP-binding</keyword>
<comment type="function">
    <text evidence="1 9">May be involved in recombinational repair of damaged DNA.</text>
</comment>
<dbReference type="GO" id="GO:0043590">
    <property type="term" value="C:bacterial nucleoid"/>
    <property type="evidence" value="ECO:0007669"/>
    <property type="project" value="TreeGrafter"/>
</dbReference>
<dbReference type="GO" id="GO:0006310">
    <property type="term" value="P:DNA recombination"/>
    <property type="evidence" value="ECO:0007669"/>
    <property type="project" value="InterPro"/>
</dbReference>
<dbReference type="EMBL" id="SSMQ01000011">
    <property type="protein sequence ID" value="TKD09198.1"/>
    <property type="molecule type" value="Genomic_DNA"/>
</dbReference>
<dbReference type="RefSeq" id="WP_136929307.1">
    <property type="nucleotide sequence ID" value="NZ_SSMQ01000011.1"/>
</dbReference>
<dbReference type="AlphaFoldDB" id="A0A4U1JEI1"/>
<evidence type="ECO:0000256" key="4">
    <source>
        <dbReference type="ARBA" id="ARBA00022741"/>
    </source>
</evidence>
<dbReference type="PANTHER" id="PTHR11059">
    <property type="entry name" value="DNA REPAIR PROTEIN RECN"/>
    <property type="match status" value="1"/>
</dbReference>
<evidence type="ECO:0000313" key="12">
    <source>
        <dbReference type="EMBL" id="TKD09198.1"/>
    </source>
</evidence>
<keyword evidence="4" id="KW-0547">Nucleotide-binding</keyword>
<feature type="domain" description="RecF/RecN/SMC N-terminal" evidence="11">
    <location>
        <begin position="2"/>
        <end position="519"/>
    </location>
</feature>
<evidence type="ECO:0000256" key="9">
    <source>
        <dbReference type="PIRNR" id="PIRNR003128"/>
    </source>
</evidence>
<dbReference type="CDD" id="cd03241">
    <property type="entry name" value="ABC_RecN"/>
    <property type="match status" value="2"/>
</dbReference>
<evidence type="ECO:0000256" key="7">
    <source>
        <dbReference type="ARBA" id="ARBA00023204"/>
    </source>
</evidence>
<dbReference type="Proteomes" id="UP000309215">
    <property type="component" value="Unassembled WGS sequence"/>
</dbReference>
<feature type="coiled-coil region" evidence="10">
    <location>
        <begin position="156"/>
        <end position="183"/>
    </location>
</feature>
<keyword evidence="10" id="KW-0175">Coiled coil</keyword>
<comment type="similarity">
    <text evidence="2 9">Belongs to the RecN family.</text>
</comment>
<evidence type="ECO:0000313" key="13">
    <source>
        <dbReference type="Proteomes" id="UP000309215"/>
    </source>
</evidence>
<evidence type="ECO:0000259" key="11">
    <source>
        <dbReference type="Pfam" id="PF02463"/>
    </source>
</evidence>
<accession>A0A4U1JEI1</accession>